<dbReference type="InterPro" id="IPR027417">
    <property type="entry name" value="P-loop_NTPase"/>
</dbReference>
<dbReference type="PANTHER" id="PTHR11669">
    <property type="entry name" value="REPLICATION FACTOR C / DNA POLYMERASE III GAMMA-TAU SUBUNIT"/>
    <property type="match status" value="1"/>
</dbReference>
<feature type="domain" description="DNA polymerase III subunit gamma/tau helical lid" evidence="10">
    <location>
        <begin position="690"/>
        <end position="730"/>
    </location>
</feature>
<dbReference type="Proteomes" id="UP001652660">
    <property type="component" value="Chromosome 2e"/>
</dbReference>
<evidence type="ECO:0000256" key="4">
    <source>
        <dbReference type="ARBA" id="ARBA00022833"/>
    </source>
</evidence>
<gene>
    <name evidence="13" type="primary">LOC113731973</name>
</gene>
<evidence type="ECO:0000313" key="13">
    <source>
        <dbReference type="RefSeq" id="XP_071936025.1"/>
    </source>
</evidence>
<proteinExistence type="inferred from homology"/>
<organism evidence="12 13">
    <name type="scientific">Coffea arabica</name>
    <name type="common">Arabian coffee</name>
    <dbReference type="NCBI Taxonomy" id="13443"/>
    <lineage>
        <taxon>Eukaryota</taxon>
        <taxon>Viridiplantae</taxon>
        <taxon>Streptophyta</taxon>
        <taxon>Embryophyta</taxon>
        <taxon>Tracheophyta</taxon>
        <taxon>Spermatophyta</taxon>
        <taxon>Magnoliopsida</taxon>
        <taxon>eudicotyledons</taxon>
        <taxon>Gunneridae</taxon>
        <taxon>Pentapetalae</taxon>
        <taxon>asterids</taxon>
        <taxon>lamiids</taxon>
        <taxon>Gentianales</taxon>
        <taxon>Rubiaceae</taxon>
        <taxon>Ixoroideae</taxon>
        <taxon>Gardenieae complex</taxon>
        <taxon>Bertiereae - Coffeeae clade</taxon>
        <taxon>Coffeeae</taxon>
        <taxon>Coffea</taxon>
    </lineage>
</organism>
<keyword evidence="6 7" id="KW-0175">Coiled coil</keyword>
<dbReference type="Pfam" id="PF23007">
    <property type="entry name" value="DnaA_N-like_STI"/>
    <property type="match status" value="1"/>
</dbReference>
<keyword evidence="5" id="KW-0067">ATP-binding</keyword>
<evidence type="ECO:0000256" key="6">
    <source>
        <dbReference type="ARBA" id="ARBA00023054"/>
    </source>
</evidence>
<dbReference type="InterPro" id="IPR054506">
    <property type="entry name" value="DnaA_N-like_STI"/>
</dbReference>
<dbReference type="GeneID" id="113731973"/>
<evidence type="ECO:0000256" key="5">
    <source>
        <dbReference type="ARBA" id="ARBA00022840"/>
    </source>
</evidence>
<dbReference type="InterPro" id="IPR012763">
    <property type="entry name" value="DNA_pol_III_sug/sutau_N"/>
</dbReference>
<dbReference type="Pfam" id="PF13177">
    <property type="entry name" value="DNA_pol3_delta2"/>
    <property type="match status" value="1"/>
</dbReference>
<evidence type="ECO:0000256" key="8">
    <source>
        <dbReference type="SAM" id="MobiDB-lite"/>
    </source>
</evidence>
<dbReference type="Pfam" id="PF22608">
    <property type="entry name" value="DNAX_ATPase_lid"/>
    <property type="match status" value="1"/>
</dbReference>
<feature type="compositionally biased region" description="Polar residues" evidence="8">
    <location>
        <begin position="94"/>
        <end position="114"/>
    </location>
</feature>
<dbReference type="CDD" id="cd18137">
    <property type="entry name" value="HLD_clamp_pol_III_gamma_tau"/>
    <property type="match status" value="1"/>
</dbReference>
<feature type="region of interest" description="Disordered" evidence="8">
    <location>
        <begin position="1110"/>
        <end position="1140"/>
    </location>
</feature>
<evidence type="ECO:0000313" key="12">
    <source>
        <dbReference type="Proteomes" id="UP001652660"/>
    </source>
</evidence>
<dbReference type="PANTHER" id="PTHR11669:SF63">
    <property type="entry name" value="PROTEIN STICHEL"/>
    <property type="match status" value="1"/>
</dbReference>
<protein>
    <submittedName>
        <fullName evidence="13">Protein STICHEL-like</fullName>
    </submittedName>
</protein>
<feature type="compositionally biased region" description="Polar residues" evidence="8">
    <location>
        <begin position="886"/>
        <end position="897"/>
    </location>
</feature>
<dbReference type="Gene3D" id="1.10.8.60">
    <property type="match status" value="1"/>
</dbReference>
<evidence type="ECO:0000256" key="3">
    <source>
        <dbReference type="ARBA" id="ARBA00022741"/>
    </source>
</evidence>
<name>A0ABM4WW75_COFAR</name>
<dbReference type="Gene3D" id="3.40.50.300">
    <property type="entry name" value="P-loop containing nucleotide triphosphate hydrolases"/>
    <property type="match status" value="1"/>
</dbReference>
<feature type="region of interest" description="Disordered" evidence="8">
    <location>
        <begin position="139"/>
        <end position="188"/>
    </location>
</feature>
<comment type="similarity">
    <text evidence="1">Belongs to the DnaX/STICHEL family.</text>
</comment>
<dbReference type="SUPFAM" id="SSF48019">
    <property type="entry name" value="post-AAA+ oligomerization domain-like"/>
    <property type="match status" value="1"/>
</dbReference>
<accession>A0ABM4WW75</accession>
<dbReference type="RefSeq" id="XP_071936025.1">
    <property type="nucleotide sequence ID" value="XM_072079924.1"/>
</dbReference>
<feature type="domain" description="DNA polymerase III gamma subunit" evidence="9">
    <location>
        <begin position="739"/>
        <end position="863"/>
    </location>
</feature>
<dbReference type="InterPro" id="IPR022754">
    <property type="entry name" value="DNA_pol_III_gamma-3"/>
</dbReference>
<evidence type="ECO:0000259" key="11">
    <source>
        <dbReference type="Pfam" id="PF23007"/>
    </source>
</evidence>
<evidence type="ECO:0000259" key="10">
    <source>
        <dbReference type="Pfam" id="PF22608"/>
    </source>
</evidence>
<keyword evidence="12" id="KW-1185">Reference proteome</keyword>
<feature type="compositionally biased region" description="Gly residues" evidence="8">
    <location>
        <begin position="8"/>
        <end position="23"/>
    </location>
</feature>
<dbReference type="SUPFAM" id="SSF52540">
    <property type="entry name" value="P-loop containing nucleoside triphosphate hydrolases"/>
    <property type="match status" value="1"/>
</dbReference>
<feature type="coiled-coil region" evidence="7">
    <location>
        <begin position="818"/>
        <end position="848"/>
    </location>
</feature>
<keyword evidence="4" id="KW-0862">Zinc</keyword>
<feature type="region of interest" description="Disordered" evidence="8">
    <location>
        <begin position="1"/>
        <end position="28"/>
    </location>
</feature>
<evidence type="ECO:0000256" key="7">
    <source>
        <dbReference type="SAM" id="Coils"/>
    </source>
</evidence>
<feature type="region of interest" description="Disordered" evidence="8">
    <location>
        <begin position="862"/>
        <end position="925"/>
    </location>
</feature>
<dbReference type="InterPro" id="IPR008921">
    <property type="entry name" value="DNA_pol3_clamp-load_cplx_C"/>
</dbReference>
<keyword evidence="3" id="KW-0547">Nucleotide-binding</keyword>
<feature type="compositionally biased region" description="Acidic residues" evidence="8">
    <location>
        <begin position="165"/>
        <end position="175"/>
    </location>
</feature>
<dbReference type="Pfam" id="PF12169">
    <property type="entry name" value="DNA_pol3_gamma3"/>
    <property type="match status" value="1"/>
</dbReference>
<reference evidence="13" key="1">
    <citation type="submission" date="2025-08" db="UniProtKB">
        <authorList>
            <consortium name="RefSeq"/>
        </authorList>
    </citation>
    <scope>IDENTIFICATION</scope>
    <source>
        <tissue evidence="13">Leaves</tissue>
    </source>
</reference>
<evidence type="ECO:0000256" key="2">
    <source>
        <dbReference type="ARBA" id="ARBA00022723"/>
    </source>
</evidence>
<dbReference type="InterPro" id="IPR050238">
    <property type="entry name" value="DNA_Rep/Repair_Clamp_Loader"/>
</dbReference>
<feature type="region of interest" description="Disordered" evidence="8">
    <location>
        <begin position="94"/>
        <end position="121"/>
    </location>
</feature>
<feature type="compositionally biased region" description="Acidic residues" evidence="8">
    <location>
        <begin position="146"/>
        <end position="158"/>
    </location>
</feature>
<sequence>MSSEMRGRGGGNRANGGGGGGGFDPSNLHLKKELNQIRKAARVLRDPGTTSSWRSPLNSARSAAAKHYYHHHKNDFSKQLYSNGETQFQLPIGTVENNGTSSRSINYEASNGNNVKEKEKEKEKKVYLYNWKMQKSESERSRQCADDDLENVGNDDMEQSSSAQEEAEESVEDSLSDARNGGIDSKSDTYASDKYASMIFKCKDTSFTPSIRRNIKKKSKKSNYSRSNLRSRGEKLKEQILLARGSKRTALEGLGRDDLSSLVDQSDDTEGYCNSEDLRRASAVSPLLAKLKNKNWSNSSAARFLRSSRKEDSSYSYSTPAMSASSYNRYVARYPSTVGSWDATTVSLNDGDEEGDDPLDLPGRSGCGIPCYWSRRSTPKYKGGSGSCFSPSLSDTLRRTGSTILCGSHRMYKRSCRGSSLGYNKRRPGSWPAPQGLLPLLTNGGDGRIGSSIGTGNSDDELSTNYGELDLEALSRLDGRRWSTSCRSQEGLELVALTGEEEGTPENITSLSQKYRPMFFEELIGQNIVVQSLMTAVSRKRIAPIYLFQGPRGTGKTSTARVFAAALNCLASEETKPCGVCRECADFVSGKSRDLVEVDGANKKGIDSIRYLLKVLLAGSLSASSRYKVFVVNECHLLPAKTWMGLLKFLEEPPPHVVLILITTDLDNVPRTVLSRCQKYPFNKIRDGDILARLRKIAVEENLYVESDALDLIALNADGSLRDAETMLDQLSLLGKRITTSLVNELVGVISDEKLLELLELAMSSDTAETVKRGRDLMDSGVDPIVLMSQMATLIMDIISGTYPTVDAKQTTSLFGGRNLTEAELERLKRALKLLSEAEKQLRVSSERSTWFTATLLQLGSISSPDQTHSGSSRRQSSKATEEDYSSTLKDSSISNQKPDRQYTLRNSVSPPSFHKATYQKSNSKEASLPVMDVKGLSPNPSQNQLISGDALAGTCDDFVAGINTSRCTASSMLDDIWVKCVEKCHSKTLRQLLHTYGRLVSIADVEGVFVAYIAFGDSDIKTRAERFHSSITNSFETVLRSNVEVRIVLLPDGDTYLSNANPDISPVQKPTHATNNLNRENAAVLSSSADGYSNIDTCQESLKISRGSFNNSEDKLPANLGSSAGNAKMGNTKDRKPEVPVQRIESIIHEQRLETAWLQAMEKGTPGTTNRLRPEKNQVLPQEGIYHHIQLQSSASADLSSQHWEDELSRDIKSLKVDDGKALKKDQISKRVDHYPISPSLLHDNNIVGNFSKDNLGYESGPGGGGCSGLFCWNNTKVTKPPRRVKVKQGTPVRSNKAVRFSWFGECAKASRTESRFKI</sequence>
<keyword evidence="2" id="KW-0479">Metal-binding</keyword>
<dbReference type="InterPro" id="IPR045085">
    <property type="entry name" value="HLD_clamp_pol_III_gamma_tau"/>
</dbReference>
<evidence type="ECO:0000259" key="9">
    <source>
        <dbReference type="Pfam" id="PF12169"/>
    </source>
</evidence>
<dbReference type="NCBIfam" id="TIGR02397">
    <property type="entry name" value="dnaX_nterm"/>
    <property type="match status" value="1"/>
</dbReference>
<evidence type="ECO:0000256" key="1">
    <source>
        <dbReference type="ARBA" id="ARBA00006360"/>
    </source>
</evidence>
<feature type="domain" description="STICHEL DnaA-N-like alpha-beta" evidence="11">
    <location>
        <begin position="967"/>
        <end position="1049"/>
    </location>
</feature>
<feature type="compositionally biased region" description="Polar residues" evidence="8">
    <location>
        <begin position="862"/>
        <end position="879"/>
    </location>
</feature>